<dbReference type="PANTHER" id="PTHR43649">
    <property type="entry name" value="ARABINOSE-BINDING PROTEIN-RELATED"/>
    <property type="match status" value="1"/>
</dbReference>
<gene>
    <name evidence="5" type="ORF">E0H45_01760</name>
</gene>
<accession>A0A4R0HFV5</accession>
<evidence type="ECO:0000256" key="2">
    <source>
        <dbReference type="ARBA" id="ARBA00008520"/>
    </source>
</evidence>
<dbReference type="Proteomes" id="UP000292346">
    <property type="component" value="Unassembled WGS sequence"/>
</dbReference>
<keyword evidence="6" id="KW-1185">Reference proteome</keyword>
<dbReference type="GO" id="GO:0030313">
    <property type="term" value="C:cell envelope"/>
    <property type="evidence" value="ECO:0007669"/>
    <property type="project" value="UniProtKB-SubCell"/>
</dbReference>
<keyword evidence="4" id="KW-0732">Signal</keyword>
<dbReference type="InterPro" id="IPR006059">
    <property type="entry name" value="SBP"/>
</dbReference>
<dbReference type="Pfam" id="PF01547">
    <property type="entry name" value="SBP_bac_1"/>
    <property type="match status" value="1"/>
</dbReference>
<dbReference type="Gene3D" id="3.40.190.10">
    <property type="entry name" value="Periplasmic binding protein-like II"/>
    <property type="match status" value="1"/>
</dbReference>
<reference evidence="5 6" key="1">
    <citation type="submission" date="2019-02" db="EMBL/GenBank/DDBJ databases">
        <title>Kribbella capetownensis sp. nov. and Kribbella speibonae sp. nov., isolated from soil.</title>
        <authorList>
            <person name="Curtis S.M."/>
            <person name="Norton I."/>
            <person name="Everest G.J."/>
            <person name="Meyers P.R."/>
        </authorList>
    </citation>
    <scope>NUCLEOTIDE SEQUENCE [LARGE SCALE GENOMIC DNA]</scope>
    <source>
        <strain evidence="5 6">KCTC 29219</strain>
    </source>
</reference>
<organism evidence="5 6">
    <name type="scientific">Kribbella soli</name>
    <dbReference type="NCBI Taxonomy" id="1124743"/>
    <lineage>
        <taxon>Bacteria</taxon>
        <taxon>Bacillati</taxon>
        <taxon>Actinomycetota</taxon>
        <taxon>Actinomycetes</taxon>
        <taxon>Propionibacteriales</taxon>
        <taxon>Kribbellaceae</taxon>
        <taxon>Kribbella</taxon>
    </lineage>
</organism>
<dbReference type="OrthoDB" id="1650177at2"/>
<evidence type="ECO:0000313" key="6">
    <source>
        <dbReference type="Proteomes" id="UP000292346"/>
    </source>
</evidence>
<name>A0A4R0HFV5_9ACTN</name>
<dbReference type="AlphaFoldDB" id="A0A4R0HFV5"/>
<evidence type="ECO:0000256" key="4">
    <source>
        <dbReference type="ARBA" id="ARBA00022729"/>
    </source>
</evidence>
<evidence type="ECO:0000313" key="5">
    <source>
        <dbReference type="EMBL" id="TCC10085.1"/>
    </source>
</evidence>
<dbReference type="SUPFAM" id="SSF53850">
    <property type="entry name" value="Periplasmic binding protein-like II"/>
    <property type="match status" value="1"/>
</dbReference>
<comment type="caution">
    <text evidence="5">The sequence shown here is derived from an EMBL/GenBank/DDBJ whole genome shotgun (WGS) entry which is preliminary data.</text>
</comment>
<comment type="subcellular location">
    <subcellularLocation>
        <location evidence="1">Cell envelope</location>
    </subcellularLocation>
</comment>
<dbReference type="EMBL" id="SJJZ01000001">
    <property type="protein sequence ID" value="TCC10085.1"/>
    <property type="molecule type" value="Genomic_DNA"/>
</dbReference>
<proteinExistence type="inferred from homology"/>
<dbReference type="CDD" id="cd13585">
    <property type="entry name" value="PBP2_TMBP_like"/>
    <property type="match status" value="1"/>
</dbReference>
<protein>
    <submittedName>
        <fullName evidence="5">Sugar ABC transporter substrate-binding protein</fullName>
    </submittedName>
</protein>
<evidence type="ECO:0000256" key="3">
    <source>
        <dbReference type="ARBA" id="ARBA00022448"/>
    </source>
</evidence>
<comment type="similarity">
    <text evidence="2">Belongs to the bacterial solute-binding protein 1 family.</text>
</comment>
<dbReference type="PANTHER" id="PTHR43649:SF31">
    <property type="entry name" value="SN-GLYCEROL-3-PHOSPHATE-BINDING PERIPLASMIC PROTEIN UGPB"/>
    <property type="match status" value="1"/>
</dbReference>
<evidence type="ECO:0000256" key="1">
    <source>
        <dbReference type="ARBA" id="ARBA00004196"/>
    </source>
</evidence>
<sequence length="440" mass="46651">MLPTIDRMTKHIPWRSAMKATPVRARRWATTTLSVLALTAVAACGGSNGGSSGSSGAADKADLTWSFWVAGAEDQAAWQKVADQAHTDHAGITVKLQGAPWDSYWSKIGTTLAGGKAPCIIGMQSLRMASYAGAMLPLDDLMKKYGMKAEDFDKPIMDGLKTDGKQIAIPYDSGPMVIFYNKDLFKAAGVPDPKPGWTMDEFKAAAKKLTAAGKSGLVTTPGDLGTMSWVRTMTGAEPLADGKLNFTDPKFEQGFSQYADFVKTDKIAPQVPGGNPDFETQQFTGGKAAMQLNGPWSLIDTKGKVKFNLGIAPIPAGPDGSKTYTAGSGFGISRSCKTPDAAFQAIMSMTSEKPLTTLAQAGRAYPARTVAHPAWFTAANIDGAKETIDYASEHSIPLVTSKNWVQVADLLNRFGTQALNGEIPPDQALKTIQDQAGAGS</sequence>
<dbReference type="InterPro" id="IPR050490">
    <property type="entry name" value="Bact_solute-bd_prot1"/>
</dbReference>
<keyword evidence="3" id="KW-0813">Transport</keyword>